<dbReference type="AlphaFoldDB" id="A0ABD1FFS7"/>
<comment type="caution">
    <text evidence="1">The sequence shown here is derived from an EMBL/GenBank/DDBJ whole genome shotgun (WGS) entry which is preliminary data.</text>
</comment>
<reference evidence="1 2" key="1">
    <citation type="submission" date="2024-05" db="EMBL/GenBank/DDBJ databases">
        <title>Genetic variation in Jamaican populations of the coffee berry borer (Hypothenemus hampei).</title>
        <authorList>
            <person name="Errbii M."/>
            <person name="Myrie A."/>
        </authorList>
    </citation>
    <scope>NUCLEOTIDE SEQUENCE [LARGE SCALE GENOMIC DNA]</scope>
    <source>
        <strain evidence="1">JA-Hopewell-2020-01-JO</strain>
        <tissue evidence="1">Whole body</tissue>
    </source>
</reference>
<evidence type="ECO:0000313" key="2">
    <source>
        <dbReference type="Proteomes" id="UP001566132"/>
    </source>
</evidence>
<keyword evidence="2" id="KW-1185">Reference proteome</keyword>
<dbReference type="EMBL" id="JBDJPC010000001">
    <property type="protein sequence ID" value="KAL1518136.1"/>
    <property type="molecule type" value="Genomic_DNA"/>
</dbReference>
<dbReference type="Proteomes" id="UP001566132">
    <property type="component" value="Unassembled WGS sequence"/>
</dbReference>
<gene>
    <name evidence="1" type="ORF">ABEB36_001806</name>
</gene>
<protein>
    <submittedName>
        <fullName evidence="1">Uncharacterized protein</fullName>
    </submittedName>
</protein>
<name>A0ABD1FFS7_HYPHA</name>
<accession>A0ABD1FFS7</accession>
<sequence>MSDDETDHLLSFTSDNFKSCYARSMLVSSESKPTNHNSRRIERTCSEKFKAKTSSNYPLASYPLAYQPKMVEKSRGMYRALMKQVVTFLEKAHINLGHLGNRLQANNSVCRSKSEHHLDSECESRKPDKIWTATNKKEGDLYSEQVAPEKLAQEAFRLLRTAQSLLSTQEPNLQSRENHADDMEFLEKLATEFGKDSNVRFSPKLILPERRHVPRSNIRSESDLLPFEVARCEILQEKPASAMSVVSSLESESGFSSLNSFQDVGLPLGNSTGITEISTRNCLLKSMLHDPDPDPGDSALKIKQNSQAVSGRRYSLSDIKLWEKPAEAFKKKDDHLDIFHKRAHSSLAKNNKGATISNPKVLWV</sequence>
<organism evidence="1 2">
    <name type="scientific">Hypothenemus hampei</name>
    <name type="common">Coffee berry borer</name>
    <dbReference type="NCBI Taxonomy" id="57062"/>
    <lineage>
        <taxon>Eukaryota</taxon>
        <taxon>Metazoa</taxon>
        <taxon>Ecdysozoa</taxon>
        <taxon>Arthropoda</taxon>
        <taxon>Hexapoda</taxon>
        <taxon>Insecta</taxon>
        <taxon>Pterygota</taxon>
        <taxon>Neoptera</taxon>
        <taxon>Endopterygota</taxon>
        <taxon>Coleoptera</taxon>
        <taxon>Polyphaga</taxon>
        <taxon>Cucujiformia</taxon>
        <taxon>Curculionidae</taxon>
        <taxon>Scolytinae</taxon>
        <taxon>Hypothenemus</taxon>
    </lineage>
</organism>
<proteinExistence type="predicted"/>
<evidence type="ECO:0000313" key="1">
    <source>
        <dbReference type="EMBL" id="KAL1518136.1"/>
    </source>
</evidence>